<evidence type="ECO:0000313" key="3">
    <source>
        <dbReference type="EMBL" id="KAK7299936.1"/>
    </source>
</evidence>
<evidence type="ECO:0000256" key="2">
    <source>
        <dbReference type="SAM" id="Phobius"/>
    </source>
</evidence>
<keyword evidence="2" id="KW-1133">Transmembrane helix</keyword>
<gene>
    <name evidence="3" type="ORF">RJT34_10766</name>
</gene>
<name>A0AAN9JKL8_CLITE</name>
<dbReference type="EMBL" id="JAYKXN010000003">
    <property type="protein sequence ID" value="KAK7299936.1"/>
    <property type="molecule type" value="Genomic_DNA"/>
</dbReference>
<protein>
    <recommendedName>
        <fullName evidence="5">DUF4408 domain-containing protein</fullName>
    </recommendedName>
</protein>
<dbReference type="Proteomes" id="UP001359559">
    <property type="component" value="Unassembled WGS sequence"/>
</dbReference>
<organism evidence="3 4">
    <name type="scientific">Clitoria ternatea</name>
    <name type="common">Butterfly pea</name>
    <dbReference type="NCBI Taxonomy" id="43366"/>
    <lineage>
        <taxon>Eukaryota</taxon>
        <taxon>Viridiplantae</taxon>
        <taxon>Streptophyta</taxon>
        <taxon>Embryophyta</taxon>
        <taxon>Tracheophyta</taxon>
        <taxon>Spermatophyta</taxon>
        <taxon>Magnoliopsida</taxon>
        <taxon>eudicotyledons</taxon>
        <taxon>Gunneridae</taxon>
        <taxon>Pentapetalae</taxon>
        <taxon>rosids</taxon>
        <taxon>fabids</taxon>
        <taxon>Fabales</taxon>
        <taxon>Fabaceae</taxon>
        <taxon>Papilionoideae</taxon>
        <taxon>50 kb inversion clade</taxon>
        <taxon>NPAAA clade</taxon>
        <taxon>indigoferoid/millettioid clade</taxon>
        <taxon>Phaseoleae</taxon>
        <taxon>Clitoria</taxon>
    </lineage>
</organism>
<dbReference type="PANTHER" id="PTHR34947:SF2">
    <property type="entry name" value="TRANSMEMBRANE PROTEIN"/>
    <property type="match status" value="1"/>
</dbReference>
<proteinExistence type="predicted"/>
<reference evidence="3 4" key="1">
    <citation type="submission" date="2024-01" db="EMBL/GenBank/DDBJ databases">
        <title>The genomes of 5 underutilized Papilionoideae crops provide insights into root nodulation and disease resistance.</title>
        <authorList>
            <person name="Yuan L."/>
        </authorList>
    </citation>
    <scope>NUCLEOTIDE SEQUENCE [LARGE SCALE GENOMIC DNA]</scope>
    <source>
        <strain evidence="3">LY-2023</strain>
        <tissue evidence="3">Leaf</tissue>
    </source>
</reference>
<feature type="region of interest" description="Disordered" evidence="1">
    <location>
        <begin position="194"/>
        <end position="229"/>
    </location>
</feature>
<sequence>MDQIKHQNIATLTHNIKAHYYLLKLTQIFVSLSLFTFILSPSSLLVFLHYFKLYFSTFPFQLYTHNIDKNCMFLLCNGLLVFVGITKSFSNAAPSKYIEDGSHSQFPHVDVNEVMLEIDVEEKTSHESDEMNFSIEQVIEIKNCDGEQVQANIEKIVLVDEEQGKLESEKIVLMKEEEKDVNEEGELLDVFDDEEEEKGSENGYFLIEENMEEEEEEEEEEYVEEESCMLSTEELNKKFEDFIRKMKEDLRIEAQRQLVMV</sequence>
<dbReference type="AlphaFoldDB" id="A0AAN9JKL8"/>
<evidence type="ECO:0008006" key="5">
    <source>
        <dbReference type="Google" id="ProtNLM"/>
    </source>
</evidence>
<dbReference type="PANTHER" id="PTHR34947">
    <property type="entry name" value="TRANSMEMBRANE PROTEIN"/>
    <property type="match status" value="1"/>
</dbReference>
<evidence type="ECO:0000313" key="4">
    <source>
        <dbReference type="Proteomes" id="UP001359559"/>
    </source>
</evidence>
<feature type="compositionally biased region" description="Acidic residues" evidence="1">
    <location>
        <begin position="209"/>
        <end position="227"/>
    </location>
</feature>
<comment type="caution">
    <text evidence="3">The sequence shown here is derived from an EMBL/GenBank/DDBJ whole genome shotgun (WGS) entry which is preliminary data.</text>
</comment>
<keyword evidence="4" id="KW-1185">Reference proteome</keyword>
<accession>A0AAN9JKL8</accession>
<feature type="transmembrane region" description="Helical" evidence="2">
    <location>
        <begin position="28"/>
        <end position="51"/>
    </location>
</feature>
<evidence type="ECO:0000256" key="1">
    <source>
        <dbReference type="SAM" id="MobiDB-lite"/>
    </source>
</evidence>
<keyword evidence="2" id="KW-0812">Transmembrane</keyword>
<keyword evidence="2" id="KW-0472">Membrane</keyword>